<organism evidence="2 3">
    <name type="scientific">Hypsizygus marmoreus</name>
    <name type="common">White beech mushroom</name>
    <name type="synonym">Agaricus marmoreus</name>
    <dbReference type="NCBI Taxonomy" id="39966"/>
    <lineage>
        <taxon>Eukaryota</taxon>
        <taxon>Fungi</taxon>
        <taxon>Dikarya</taxon>
        <taxon>Basidiomycota</taxon>
        <taxon>Agaricomycotina</taxon>
        <taxon>Agaricomycetes</taxon>
        <taxon>Agaricomycetidae</taxon>
        <taxon>Agaricales</taxon>
        <taxon>Tricholomatineae</taxon>
        <taxon>Lyophyllaceae</taxon>
        <taxon>Hypsizygus</taxon>
    </lineage>
</organism>
<accession>A0A369JZE2</accession>
<keyword evidence="1" id="KW-0732">Signal</keyword>
<sequence>MLFICLLIRQEGICAVHFSPPSSYPEPKQIHERVALTMKAKRLGHVTSAILGGLGYVDVGEYRWFHDPPREPFDLVKEPIAGSFHVPLGDIDFLEAEWLAQEDVRGACWFTCQASFTLTKNQTHPSKKICLTFGHPVPSSQAKPFHFLNAFRSLTLPVLSSMASSAPPAPSACAARNTYAAISWGDAHSRA</sequence>
<keyword evidence="3" id="KW-1185">Reference proteome</keyword>
<dbReference type="EMBL" id="LUEZ02000014">
    <property type="protein sequence ID" value="RDB27729.1"/>
    <property type="molecule type" value="Genomic_DNA"/>
</dbReference>
<feature type="signal peptide" evidence="1">
    <location>
        <begin position="1"/>
        <end position="15"/>
    </location>
</feature>
<dbReference type="Proteomes" id="UP000076154">
    <property type="component" value="Unassembled WGS sequence"/>
</dbReference>
<evidence type="ECO:0000313" key="3">
    <source>
        <dbReference type="Proteomes" id="UP000076154"/>
    </source>
</evidence>
<feature type="chain" id="PRO_5016811314" evidence="1">
    <location>
        <begin position="16"/>
        <end position="191"/>
    </location>
</feature>
<evidence type="ECO:0000256" key="1">
    <source>
        <dbReference type="SAM" id="SignalP"/>
    </source>
</evidence>
<protein>
    <submittedName>
        <fullName evidence="2">Uncharacterized protein</fullName>
    </submittedName>
</protein>
<gene>
    <name evidence="2" type="ORF">Hypma_003152</name>
</gene>
<proteinExistence type="predicted"/>
<dbReference type="InParanoid" id="A0A369JZE2"/>
<name>A0A369JZE2_HYPMA</name>
<evidence type="ECO:0000313" key="2">
    <source>
        <dbReference type="EMBL" id="RDB27729.1"/>
    </source>
</evidence>
<comment type="caution">
    <text evidence="2">The sequence shown here is derived from an EMBL/GenBank/DDBJ whole genome shotgun (WGS) entry which is preliminary data.</text>
</comment>
<dbReference type="AlphaFoldDB" id="A0A369JZE2"/>
<reference evidence="2" key="1">
    <citation type="submission" date="2018-04" db="EMBL/GenBank/DDBJ databases">
        <title>Whole genome sequencing of Hypsizygus marmoreus.</title>
        <authorList>
            <person name="Choi I.-G."/>
            <person name="Min B."/>
            <person name="Kim J.-G."/>
            <person name="Kim S."/>
            <person name="Oh Y.-L."/>
            <person name="Kong W.-S."/>
            <person name="Park H."/>
            <person name="Jeong J."/>
            <person name="Song E.-S."/>
        </authorList>
    </citation>
    <scope>NUCLEOTIDE SEQUENCE [LARGE SCALE GENOMIC DNA]</scope>
    <source>
        <strain evidence="2">51987-8</strain>
    </source>
</reference>